<dbReference type="STRING" id="282199.GCA_001049735_01476"/>
<dbReference type="AlphaFoldDB" id="A0A0U1NL23"/>
<organism evidence="1 2">
    <name type="scientific">Nereida ignava</name>
    <dbReference type="NCBI Taxonomy" id="282199"/>
    <lineage>
        <taxon>Bacteria</taxon>
        <taxon>Pseudomonadati</taxon>
        <taxon>Pseudomonadota</taxon>
        <taxon>Alphaproteobacteria</taxon>
        <taxon>Rhodobacterales</taxon>
        <taxon>Roseobacteraceae</taxon>
        <taxon>Nereida</taxon>
    </lineage>
</organism>
<evidence type="ECO:0000313" key="2">
    <source>
        <dbReference type="Proteomes" id="UP000048949"/>
    </source>
</evidence>
<dbReference type="EMBL" id="CVQV01000006">
    <property type="protein sequence ID" value="CRK75430.1"/>
    <property type="molecule type" value="Genomic_DNA"/>
</dbReference>
<sequence>MRVIGICLMVATLAGCGADGQPVRPTGGVGVSVGSGGVSVGGNVGVRSGPVTVSVGL</sequence>
<name>A0A0U1NL23_9RHOB</name>
<dbReference type="PROSITE" id="PS51257">
    <property type="entry name" value="PROKAR_LIPOPROTEIN"/>
    <property type="match status" value="1"/>
</dbReference>
<proteinExistence type="predicted"/>
<reference evidence="1 2" key="1">
    <citation type="submission" date="2015-04" db="EMBL/GenBank/DDBJ databases">
        <authorList>
            <person name="Syromyatnikov M.Y."/>
            <person name="Popov V.N."/>
        </authorList>
    </citation>
    <scope>NUCLEOTIDE SEQUENCE [LARGE SCALE GENOMIC DNA]</scope>
    <source>
        <strain evidence="1 2">CECT 5292</strain>
    </source>
</reference>
<accession>A0A0U1NL23</accession>
<keyword evidence="2" id="KW-1185">Reference proteome</keyword>
<dbReference type="Proteomes" id="UP000048949">
    <property type="component" value="Unassembled WGS sequence"/>
</dbReference>
<gene>
    <name evidence="1" type="ORF">NIG5292_01477</name>
</gene>
<protein>
    <submittedName>
        <fullName evidence="1">Uncharacterized protein</fullName>
    </submittedName>
</protein>
<dbReference type="RefSeq" id="WP_177193428.1">
    <property type="nucleotide sequence ID" value="NZ_CBFHGK010000005.1"/>
</dbReference>
<evidence type="ECO:0000313" key="1">
    <source>
        <dbReference type="EMBL" id="CRK75430.1"/>
    </source>
</evidence>